<feature type="region of interest" description="Disordered" evidence="1">
    <location>
        <begin position="227"/>
        <end position="254"/>
    </location>
</feature>
<evidence type="ECO:0000313" key="2">
    <source>
        <dbReference type="EMBL" id="MBL4931404.1"/>
    </source>
</evidence>
<evidence type="ECO:0000313" key="3">
    <source>
        <dbReference type="Proteomes" id="UP000623681"/>
    </source>
</evidence>
<protein>
    <recommendedName>
        <fullName evidence="4">Lipoprotein</fullName>
    </recommendedName>
</protein>
<organism evidence="2 3">
    <name type="scientific">Clostridium paridis</name>
    <dbReference type="NCBI Taxonomy" id="2803863"/>
    <lineage>
        <taxon>Bacteria</taxon>
        <taxon>Bacillati</taxon>
        <taxon>Bacillota</taxon>
        <taxon>Clostridia</taxon>
        <taxon>Eubacteriales</taxon>
        <taxon>Clostridiaceae</taxon>
        <taxon>Clostridium</taxon>
    </lineage>
</organism>
<dbReference type="AlphaFoldDB" id="A0A937FCK5"/>
<sequence>MKRAISIFIIFIISISLIACKKSKNNLDSASADAGFDYVKSEQLANQYIDYLSKNDFTNLRRISTPDLNGNNKNIEKKGNPIITYKKRDTKETGKNIYYMYRVVKSSPDGPNGSLDNYAVKIDKSESGEYQIDDVQSSTELEVYSQDSFLRVKYRDDVRGYLLMRLSNFPREIYPKINKAPIYKENIVPKEFGVASIAYEGKKVAITAKDGDKTILGIVEIDEEEKKKASGEVGDSSGVGAGGGSGAGGASSGAETSGILETPIGKKIVTLDIYTDKKVDMMIFGKDEENIIVQHSDKSGRKGINIYKANSGDVLDIKFDENFPKNMYNLVVKNVNDYKLYFKVEPIDGVKGVRQDVLGEYSVGLKDSKIEKL</sequence>
<proteinExistence type="predicted"/>
<dbReference type="PROSITE" id="PS51257">
    <property type="entry name" value="PROKAR_LIPOPROTEIN"/>
    <property type="match status" value="1"/>
</dbReference>
<dbReference type="EMBL" id="JAESWA010000019">
    <property type="protein sequence ID" value="MBL4931404.1"/>
    <property type="molecule type" value="Genomic_DNA"/>
</dbReference>
<accession>A0A937FCK5</accession>
<gene>
    <name evidence="2" type="ORF">JK634_06270</name>
</gene>
<keyword evidence="3" id="KW-1185">Reference proteome</keyword>
<dbReference type="Proteomes" id="UP000623681">
    <property type="component" value="Unassembled WGS sequence"/>
</dbReference>
<dbReference type="RefSeq" id="WP_202766784.1">
    <property type="nucleotide sequence ID" value="NZ_JAESWA010000019.1"/>
</dbReference>
<reference evidence="2" key="1">
    <citation type="submission" date="2021-01" db="EMBL/GenBank/DDBJ databases">
        <title>Genome public.</title>
        <authorList>
            <person name="Liu C."/>
            <person name="Sun Q."/>
        </authorList>
    </citation>
    <scope>NUCLEOTIDE SEQUENCE</scope>
    <source>
        <strain evidence="2">YIM B02565</strain>
    </source>
</reference>
<name>A0A937FCK5_9CLOT</name>
<evidence type="ECO:0000256" key="1">
    <source>
        <dbReference type="SAM" id="MobiDB-lite"/>
    </source>
</evidence>
<evidence type="ECO:0008006" key="4">
    <source>
        <dbReference type="Google" id="ProtNLM"/>
    </source>
</evidence>
<feature type="compositionally biased region" description="Gly residues" evidence="1">
    <location>
        <begin position="237"/>
        <end position="251"/>
    </location>
</feature>
<comment type="caution">
    <text evidence="2">The sequence shown here is derived from an EMBL/GenBank/DDBJ whole genome shotgun (WGS) entry which is preliminary data.</text>
</comment>